<dbReference type="Proteomes" id="UP001201812">
    <property type="component" value="Unassembled WGS sequence"/>
</dbReference>
<dbReference type="EMBL" id="JAKKPZ010000042">
    <property type="protein sequence ID" value="KAI1707210.1"/>
    <property type="molecule type" value="Genomic_DNA"/>
</dbReference>
<dbReference type="InterPro" id="IPR038286">
    <property type="entry name" value="IPK_sf"/>
</dbReference>
<evidence type="ECO:0000313" key="2">
    <source>
        <dbReference type="EMBL" id="KAI1707210.1"/>
    </source>
</evidence>
<evidence type="ECO:0000256" key="1">
    <source>
        <dbReference type="SAM" id="SignalP"/>
    </source>
</evidence>
<sequence length="105" mass="12022">MAILSFIFAFIARIFSSNWDQLAGHAGALIQGTTRRILKKMPPGDKSEALNYEAIMADPDMSGLTPRFFKLLDYMDNSYLELEDLLWHFPNASDRFIMDLKMGTR</sequence>
<dbReference type="AlphaFoldDB" id="A0AAD4MWW3"/>
<dbReference type="SUPFAM" id="SSF56104">
    <property type="entry name" value="SAICAR synthase-like"/>
    <property type="match status" value="1"/>
</dbReference>
<keyword evidence="3" id="KW-1185">Reference proteome</keyword>
<reference evidence="2" key="1">
    <citation type="submission" date="2022-01" db="EMBL/GenBank/DDBJ databases">
        <title>Genome Sequence Resource for Two Populations of Ditylenchus destructor, the Migratory Endoparasitic Phytonematode.</title>
        <authorList>
            <person name="Zhang H."/>
            <person name="Lin R."/>
            <person name="Xie B."/>
        </authorList>
    </citation>
    <scope>NUCLEOTIDE SEQUENCE</scope>
    <source>
        <strain evidence="2">BazhouSP</strain>
    </source>
</reference>
<accession>A0AAD4MWW3</accession>
<comment type="caution">
    <text evidence="2">The sequence shown here is derived from an EMBL/GenBank/DDBJ whole genome shotgun (WGS) entry which is preliminary data.</text>
</comment>
<feature type="signal peptide" evidence="1">
    <location>
        <begin position="1"/>
        <end position="16"/>
    </location>
</feature>
<dbReference type="Gene3D" id="3.30.470.160">
    <property type="entry name" value="Inositol polyphosphate kinase"/>
    <property type="match status" value="1"/>
</dbReference>
<gene>
    <name evidence="2" type="ORF">DdX_12589</name>
</gene>
<protein>
    <submittedName>
        <fullName evidence="2">Inositol-trisphosphate 3-kinase like protein</fullName>
    </submittedName>
</protein>
<feature type="chain" id="PRO_5042184292" evidence="1">
    <location>
        <begin position="17"/>
        <end position="105"/>
    </location>
</feature>
<name>A0AAD4MWW3_9BILA</name>
<proteinExistence type="predicted"/>
<organism evidence="2 3">
    <name type="scientific">Ditylenchus destructor</name>
    <dbReference type="NCBI Taxonomy" id="166010"/>
    <lineage>
        <taxon>Eukaryota</taxon>
        <taxon>Metazoa</taxon>
        <taxon>Ecdysozoa</taxon>
        <taxon>Nematoda</taxon>
        <taxon>Chromadorea</taxon>
        <taxon>Rhabditida</taxon>
        <taxon>Tylenchina</taxon>
        <taxon>Tylenchomorpha</taxon>
        <taxon>Sphaerularioidea</taxon>
        <taxon>Anguinidae</taxon>
        <taxon>Anguininae</taxon>
        <taxon>Ditylenchus</taxon>
    </lineage>
</organism>
<keyword evidence="1" id="KW-0732">Signal</keyword>
<evidence type="ECO:0000313" key="3">
    <source>
        <dbReference type="Proteomes" id="UP001201812"/>
    </source>
</evidence>